<evidence type="ECO:0000313" key="10">
    <source>
        <dbReference type="JaponicusDB" id="SJAG_02380"/>
    </source>
</evidence>
<comment type="subcellular location">
    <subcellularLocation>
        <location evidence="1">Cytoplasm</location>
    </subcellularLocation>
</comment>
<dbReference type="PANTHER" id="PTHR13780">
    <property type="entry name" value="AMP-ACTIVATED PROTEIN KINASE, GAMMA REGULATORY SUBUNIT"/>
    <property type="match status" value="1"/>
</dbReference>
<keyword evidence="5 6" id="KW-0129">CBS domain</keyword>
<dbReference type="JaponicusDB" id="SJAG_02380">
    <property type="gene designation" value="sds23"/>
</dbReference>
<dbReference type="STRING" id="402676.B6K2B2"/>
<keyword evidence="4" id="KW-0677">Repeat</keyword>
<dbReference type="InterPro" id="IPR000644">
    <property type="entry name" value="CBS_dom"/>
</dbReference>
<organism evidence="9 11">
    <name type="scientific">Schizosaccharomyces japonicus (strain yFS275 / FY16936)</name>
    <name type="common">Fission yeast</name>
    <dbReference type="NCBI Taxonomy" id="402676"/>
    <lineage>
        <taxon>Eukaryota</taxon>
        <taxon>Fungi</taxon>
        <taxon>Dikarya</taxon>
        <taxon>Ascomycota</taxon>
        <taxon>Taphrinomycotina</taxon>
        <taxon>Schizosaccharomycetes</taxon>
        <taxon>Schizosaccharomycetales</taxon>
        <taxon>Schizosaccharomycetaceae</taxon>
        <taxon>Schizosaccharomyces</taxon>
    </lineage>
</organism>
<dbReference type="InterPro" id="IPR050511">
    <property type="entry name" value="AMPK_gamma/SDS23_families"/>
</dbReference>
<dbReference type="GO" id="GO:0045842">
    <property type="term" value="P:positive regulation of mitotic metaphase/anaphase transition"/>
    <property type="evidence" value="ECO:0007669"/>
    <property type="project" value="EnsemblFungi"/>
</dbReference>
<accession>B6K2B2</accession>
<dbReference type="OMA" id="DWTQISI"/>
<protein>
    <submittedName>
        <fullName evidence="9">Inducer-sexual development Sds23/Moc1</fullName>
    </submittedName>
</protein>
<dbReference type="PANTHER" id="PTHR13780:SF36">
    <property type="entry name" value="CBS DOMAIN-CONTAINING PROTEIN"/>
    <property type="match status" value="1"/>
</dbReference>
<dbReference type="GO" id="GO:2001211">
    <property type="term" value="P:negative regulation of isopentenyl diphosphate biosynthetic process, mevalonate pathway"/>
    <property type="evidence" value="ECO:0007669"/>
    <property type="project" value="EnsemblFungi"/>
</dbReference>
<dbReference type="GO" id="GO:0004865">
    <property type="term" value="F:protein serine/threonine phosphatase inhibitor activity"/>
    <property type="evidence" value="ECO:0000318"/>
    <property type="project" value="GO_Central"/>
</dbReference>
<dbReference type="GeneID" id="7050025"/>
<dbReference type="PROSITE" id="PS51371">
    <property type="entry name" value="CBS"/>
    <property type="match status" value="2"/>
</dbReference>
<feature type="domain" description="CBS" evidence="8">
    <location>
        <begin position="141"/>
        <end position="198"/>
    </location>
</feature>
<dbReference type="GO" id="GO:0031139">
    <property type="term" value="P:positive regulation of conjugation with cellular fusion"/>
    <property type="evidence" value="ECO:0007669"/>
    <property type="project" value="EnsemblFungi"/>
</dbReference>
<dbReference type="SMART" id="SM00116">
    <property type="entry name" value="CBS"/>
    <property type="match status" value="4"/>
</dbReference>
<dbReference type="eggNOG" id="KOG1764">
    <property type="taxonomic scope" value="Eukaryota"/>
</dbReference>
<sequence length="406" mass="44532">MPHSNLTPEPTDTRRQSFGMASVSEFLAQCPPPTNLPSNKWQDIPIRFLFDKDVAIVDPDTPIEEASALLIDNDLSSIPIRAAKGSDDIARVFDYSDLTAFLLLVLHIDDAKEATDAYRKLSQEVQNGTPITAYQVAELGKNKDPFMTVPATSTLGDLAEILATGIRRVAVVDENRKILSIASQRQLIRFLWTNVRAFPALEPLMSRTIHSLDIGSSDFICINGDKKVISAFRQMHETGIGSLAVVDSQYRLLGNISLVDVKYVTRSSSIYLLNRTCGHFLSVIKSEQGIRAGKDSAPAFNVYESSTFAFTMAKVVATQCHRLWLVQSPSCPPSPKSSNSHLMPGSNAGLKVNQLLGMISLTDMIYVILAQTKGTLPQPTARIGRRGSTSSGRSHSKVSMDSSYRR</sequence>
<evidence type="ECO:0000256" key="2">
    <source>
        <dbReference type="ARBA" id="ARBA00006624"/>
    </source>
</evidence>
<keyword evidence="3" id="KW-0963">Cytoplasm</keyword>
<comment type="similarity">
    <text evidence="2">Belongs to the SDS23 family.</text>
</comment>
<dbReference type="VEuPathDB" id="FungiDB:SJAG_02380"/>
<keyword evidence="11" id="KW-1185">Reference proteome</keyword>
<evidence type="ECO:0000256" key="6">
    <source>
        <dbReference type="PROSITE-ProRule" id="PRU00703"/>
    </source>
</evidence>
<evidence type="ECO:0000313" key="11">
    <source>
        <dbReference type="Proteomes" id="UP000001744"/>
    </source>
</evidence>
<feature type="compositionally biased region" description="Polar residues" evidence="7">
    <location>
        <begin position="397"/>
        <end position="406"/>
    </location>
</feature>
<evidence type="ECO:0000313" key="9">
    <source>
        <dbReference type="EMBL" id="EEB07293.1"/>
    </source>
</evidence>
<gene>
    <name evidence="10" type="primary">sds23</name>
    <name evidence="9" type="ORF">SJAG_02380</name>
</gene>
<evidence type="ECO:0000256" key="1">
    <source>
        <dbReference type="ARBA" id="ARBA00004496"/>
    </source>
</evidence>
<evidence type="ECO:0000256" key="3">
    <source>
        <dbReference type="ARBA" id="ARBA00022490"/>
    </source>
</evidence>
<dbReference type="GO" id="GO:0005829">
    <property type="term" value="C:cytosol"/>
    <property type="evidence" value="ECO:0007669"/>
    <property type="project" value="EnsemblFungi"/>
</dbReference>
<dbReference type="EMBL" id="KE651166">
    <property type="protein sequence ID" value="EEB07293.1"/>
    <property type="molecule type" value="Genomic_DNA"/>
</dbReference>
<dbReference type="RefSeq" id="XP_002173586.1">
    <property type="nucleotide sequence ID" value="XM_002173550.1"/>
</dbReference>
<feature type="region of interest" description="Disordered" evidence="7">
    <location>
        <begin position="378"/>
        <end position="406"/>
    </location>
</feature>
<dbReference type="GO" id="GO:1900735">
    <property type="term" value="P:positive regulation of flocculation"/>
    <property type="evidence" value="ECO:0007669"/>
    <property type="project" value="EnsemblFungi"/>
</dbReference>
<dbReference type="SUPFAM" id="SSF54631">
    <property type="entry name" value="CBS-domain pair"/>
    <property type="match status" value="2"/>
</dbReference>
<dbReference type="FunFam" id="3.10.580.10:FF:000035">
    <property type="entry name" value="Protein SDS23"/>
    <property type="match status" value="1"/>
</dbReference>
<dbReference type="HOGENOM" id="CLU_024459_1_1_1"/>
<proteinExistence type="inferred from homology"/>
<dbReference type="Proteomes" id="UP000001744">
    <property type="component" value="Unassembled WGS sequence"/>
</dbReference>
<dbReference type="Pfam" id="PF00571">
    <property type="entry name" value="CBS"/>
    <property type="match status" value="3"/>
</dbReference>
<evidence type="ECO:0000259" key="8">
    <source>
        <dbReference type="PROSITE" id="PS51371"/>
    </source>
</evidence>
<dbReference type="GO" id="GO:0005634">
    <property type="term" value="C:nucleus"/>
    <property type="evidence" value="ECO:0007669"/>
    <property type="project" value="EnsemblFungi"/>
</dbReference>
<evidence type="ECO:0000256" key="7">
    <source>
        <dbReference type="SAM" id="MobiDB-lite"/>
    </source>
</evidence>
<evidence type="ECO:0000256" key="5">
    <source>
        <dbReference type="ARBA" id="ARBA00023122"/>
    </source>
</evidence>
<feature type="domain" description="CBS" evidence="8">
    <location>
        <begin position="215"/>
        <end position="272"/>
    </location>
</feature>
<reference evidence="9 11" key="1">
    <citation type="journal article" date="2011" name="Science">
        <title>Comparative functional genomics of the fission yeasts.</title>
        <authorList>
            <person name="Rhind N."/>
            <person name="Chen Z."/>
            <person name="Yassour M."/>
            <person name="Thompson D.A."/>
            <person name="Haas B.J."/>
            <person name="Habib N."/>
            <person name="Wapinski I."/>
            <person name="Roy S."/>
            <person name="Lin M.F."/>
            <person name="Heiman D.I."/>
            <person name="Young S.K."/>
            <person name="Furuya K."/>
            <person name="Guo Y."/>
            <person name="Pidoux A."/>
            <person name="Chen H.M."/>
            <person name="Robbertse B."/>
            <person name="Goldberg J.M."/>
            <person name="Aoki K."/>
            <person name="Bayne E.H."/>
            <person name="Berlin A.M."/>
            <person name="Desjardins C.A."/>
            <person name="Dobbs E."/>
            <person name="Dukaj L."/>
            <person name="Fan L."/>
            <person name="FitzGerald M.G."/>
            <person name="French C."/>
            <person name="Gujja S."/>
            <person name="Hansen K."/>
            <person name="Keifenheim D."/>
            <person name="Levin J.Z."/>
            <person name="Mosher R.A."/>
            <person name="Mueller C.A."/>
            <person name="Pfiffner J."/>
            <person name="Priest M."/>
            <person name="Russ C."/>
            <person name="Smialowska A."/>
            <person name="Swoboda P."/>
            <person name="Sykes S.M."/>
            <person name="Vaughn M."/>
            <person name="Vengrova S."/>
            <person name="Yoder R."/>
            <person name="Zeng Q."/>
            <person name="Allshire R."/>
            <person name="Baulcombe D."/>
            <person name="Birren B.W."/>
            <person name="Brown W."/>
            <person name="Ekwall K."/>
            <person name="Kellis M."/>
            <person name="Leatherwood J."/>
            <person name="Levin H."/>
            <person name="Margalit H."/>
            <person name="Martienssen R."/>
            <person name="Nieduszynski C.A."/>
            <person name="Spatafora J.W."/>
            <person name="Friedman N."/>
            <person name="Dalgaard J.Z."/>
            <person name="Baumann P."/>
            <person name="Niki H."/>
            <person name="Regev A."/>
            <person name="Nusbaum C."/>
        </authorList>
    </citation>
    <scope>NUCLEOTIDE SEQUENCE [LARGE SCALE GENOMIC DNA]</scope>
    <source>
        <strain evidence="11">yFS275 / FY16936</strain>
    </source>
</reference>
<dbReference type="AlphaFoldDB" id="B6K2B2"/>
<evidence type="ECO:0000256" key="4">
    <source>
        <dbReference type="ARBA" id="ARBA00022737"/>
    </source>
</evidence>
<dbReference type="GO" id="GO:0051286">
    <property type="term" value="C:cell tip"/>
    <property type="evidence" value="ECO:0007669"/>
    <property type="project" value="EnsemblFungi"/>
</dbReference>
<dbReference type="CDD" id="cd02205">
    <property type="entry name" value="CBS_pair_SF"/>
    <property type="match status" value="2"/>
</dbReference>
<dbReference type="Gene3D" id="3.10.580.10">
    <property type="entry name" value="CBS-domain"/>
    <property type="match status" value="2"/>
</dbReference>
<dbReference type="GO" id="GO:0042149">
    <property type="term" value="P:cellular response to glucose starvation"/>
    <property type="evidence" value="ECO:0000318"/>
    <property type="project" value="GO_Central"/>
</dbReference>
<name>B6K2B2_SCHJY</name>
<dbReference type="GO" id="GO:1902472">
    <property type="term" value="P:regulation of mitotic cytokinesis, division site positioning"/>
    <property type="evidence" value="ECO:0007669"/>
    <property type="project" value="EnsemblFungi"/>
</dbReference>
<dbReference type="OrthoDB" id="449052at2759"/>
<dbReference type="InterPro" id="IPR046342">
    <property type="entry name" value="CBS_dom_sf"/>
</dbReference>